<sequence>MPRRFLPISVGWAVFMPIVLWVIADPITGAVDGHFLPLWGVGIVATFTTSMFTLALHRLFGLLSVIPAIGVLMFVGVPASNGAMSMYMTPEVFRFLHGVLPMPAAVESVRSILYFGGDAVGPHLVTLAIWGAVSLLFVIVFGRIRGARETGAESAEERSPATV</sequence>
<dbReference type="Proteomes" id="UP001156484">
    <property type="component" value="Chromosome"/>
</dbReference>
<evidence type="ECO:0000313" key="1">
    <source>
        <dbReference type="EMBL" id="UYP19928.1"/>
    </source>
</evidence>
<reference evidence="1" key="1">
    <citation type="submission" date="2022-10" db="EMBL/GenBank/DDBJ databases">
        <title>Rhodococcus ferula Z13 complete genome.</title>
        <authorList>
            <person name="Long X."/>
            <person name="Zang M."/>
        </authorList>
    </citation>
    <scope>NUCLEOTIDE SEQUENCE</scope>
    <source>
        <strain evidence="1">Z13</strain>
    </source>
</reference>
<protein>
    <submittedName>
        <fullName evidence="1">Uncharacterized protein</fullName>
    </submittedName>
</protein>
<dbReference type="EMBL" id="CP107551">
    <property type="protein sequence ID" value="UYP19928.1"/>
    <property type="molecule type" value="Genomic_DNA"/>
</dbReference>
<accession>A0ACD4DIS2</accession>
<gene>
    <name evidence="1" type="ORF">OED52_05065</name>
</gene>
<proteinExistence type="predicted"/>
<organism evidence="1 2">
    <name type="scientific">Rhodococcus sacchari</name>
    <dbReference type="NCBI Taxonomy" id="2962047"/>
    <lineage>
        <taxon>Bacteria</taxon>
        <taxon>Bacillati</taxon>
        <taxon>Actinomycetota</taxon>
        <taxon>Actinomycetes</taxon>
        <taxon>Mycobacteriales</taxon>
        <taxon>Nocardiaceae</taxon>
        <taxon>Rhodococcus</taxon>
    </lineage>
</organism>
<evidence type="ECO:0000313" key="2">
    <source>
        <dbReference type="Proteomes" id="UP001156484"/>
    </source>
</evidence>
<keyword evidence="2" id="KW-1185">Reference proteome</keyword>
<name>A0ACD4DIS2_9NOCA</name>